<dbReference type="OrthoDB" id="8117402at2759"/>
<dbReference type="InParanoid" id="A0A2P5IEV8"/>
<feature type="compositionally biased region" description="Polar residues" evidence="6">
    <location>
        <begin position="492"/>
        <end position="508"/>
    </location>
</feature>
<feature type="compositionally biased region" description="Basic and acidic residues" evidence="6">
    <location>
        <begin position="555"/>
        <end position="568"/>
    </location>
</feature>
<dbReference type="AlphaFoldDB" id="A0A2P5IEV8"/>
<reference evidence="8" key="1">
    <citation type="submission" date="2017-09" db="EMBL/GenBank/DDBJ databases">
        <title>Polyketide synthases of a Diaporthe helianthi virulent isolate.</title>
        <authorList>
            <person name="Baroncelli R."/>
        </authorList>
    </citation>
    <scope>NUCLEOTIDE SEQUENCE [LARGE SCALE GENOMIC DNA]</scope>
    <source>
        <strain evidence="8">7/96</strain>
    </source>
</reference>
<dbReference type="SUPFAM" id="SSF57667">
    <property type="entry name" value="beta-beta-alpha zinc fingers"/>
    <property type="match status" value="1"/>
</dbReference>
<comment type="caution">
    <text evidence="8">The sequence shown here is derived from an EMBL/GenBank/DDBJ whole genome shotgun (WGS) entry which is preliminary data.</text>
</comment>
<evidence type="ECO:0000256" key="1">
    <source>
        <dbReference type="ARBA" id="ARBA00022723"/>
    </source>
</evidence>
<evidence type="ECO:0000313" key="9">
    <source>
        <dbReference type="Proteomes" id="UP000094444"/>
    </source>
</evidence>
<keyword evidence="4" id="KW-0862">Zinc</keyword>
<keyword evidence="3 5" id="KW-0863">Zinc-finger</keyword>
<dbReference type="InterPro" id="IPR013087">
    <property type="entry name" value="Znf_C2H2_type"/>
</dbReference>
<evidence type="ECO:0000256" key="2">
    <source>
        <dbReference type="ARBA" id="ARBA00022737"/>
    </source>
</evidence>
<accession>A0A2P5IEV8</accession>
<dbReference type="Gene3D" id="3.30.160.60">
    <property type="entry name" value="Classic Zinc Finger"/>
    <property type="match status" value="2"/>
</dbReference>
<dbReference type="GO" id="GO:0000981">
    <property type="term" value="F:DNA-binding transcription factor activity, RNA polymerase II-specific"/>
    <property type="evidence" value="ECO:0007669"/>
    <property type="project" value="TreeGrafter"/>
</dbReference>
<proteinExistence type="predicted"/>
<dbReference type="Proteomes" id="UP000094444">
    <property type="component" value="Unassembled WGS sequence"/>
</dbReference>
<protein>
    <recommendedName>
        <fullName evidence="7">C2H2-type domain-containing protein</fullName>
    </recommendedName>
</protein>
<evidence type="ECO:0000259" key="7">
    <source>
        <dbReference type="PROSITE" id="PS50157"/>
    </source>
</evidence>
<dbReference type="SMART" id="SM00355">
    <property type="entry name" value="ZnF_C2H2"/>
    <property type="match status" value="4"/>
</dbReference>
<keyword evidence="2" id="KW-0677">Repeat</keyword>
<keyword evidence="1" id="KW-0479">Metal-binding</keyword>
<evidence type="ECO:0000256" key="5">
    <source>
        <dbReference type="PROSITE-ProRule" id="PRU00042"/>
    </source>
</evidence>
<dbReference type="EMBL" id="MAVT02000022">
    <property type="protein sequence ID" value="POS81035.1"/>
    <property type="molecule type" value="Genomic_DNA"/>
</dbReference>
<evidence type="ECO:0000256" key="6">
    <source>
        <dbReference type="SAM" id="MobiDB-lite"/>
    </source>
</evidence>
<name>A0A2P5IEV8_DIAHE</name>
<dbReference type="STRING" id="158607.A0A2P5IEV8"/>
<dbReference type="PANTHER" id="PTHR24409">
    <property type="entry name" value="ZINC FINGER PROTEIN 142"/>
    <property type="match status" value="1"/>
</dbReference>
<gene>
    <name evidence="8" type="ORF">DHEL01_v200551</name>
</gene>
<feature type="compositionally biased region" description="Polar residues" evidence="6">
    <location>
        <begin position="570"/>
        <end position="580"/>
    </location>
</feature>
<dbReference type="PANTHER" id="PTHR24409:SF295">
    <property type="entry name" value="AZ2-RELATED"/>
    <property type="match status" value="1"/>
</dbReference>
<feature type="region of interest" description="Disordered" evidence="6">
    <location>
        <begin position="492"/>
        <end position="536"/>
    </location>
</feature>
<sequence length="580" mass="65792">MNSNQEWQPGASRLKSVGPTTCGFCEATFTSTDALRAHKLRRIKAEGEDPDLETLHLYCKICDKDFHTTGGAREHLRLVHPHKQDFKCPACSMKFDKLSAFVQHVELGQCCKLDIETLQARFAEKLNFAKSLGKLDLAARFEFPNYKEKDFSTYLGYDADPEPSWTWSSWLTGSRQEVPHVLSQWEATDQNTWSSSEPGLSKGKDFPRMAHREYLHGSTDAPDLLTGDQTNQLDGKYEENDWARDQNLFPESRPAQRPTQVQLQALNSSNHVAAERVRGQDMPSVDPNSPFFDPQQCWHGILQKYKCPHNAVCKKTFDKKTALVQHLKSANHSGTKFTCPSCKDMFDFLYALAAHVEAPGRKCKINSEFDESDMYRIFLDQLTMGMVECGGIFNDSTQEFKLQDKFKELYEPHKTPSPTFGHKQVHGFDSAVSSTATVRSSLTEAALSQYQQQLGKDGGRRAAPSRRRQMDNGPHGSGQEVALTADALSRLQVQQKRASPWGQGSPTEQEQMETQRDVQQQQQQQLGPDEGIQIPVPERHVSYRRQQFEAFGWDTWDKGPVPRKEDQGRLANSKNPDWGW</sequence>
<dbReference type="InterPro" id="IPR036236">
    <property type="entry name" value="Znf_C2H2_sf"/>
</dbReference>
<evidence type="ECO:0000256" key="4">
    <source>
        <dbReference type="ARBA" id="ARBA00022833"/>
    </source>
</evidence>
<feature type="domain" description="C2H2-type" evidence="7">
    <location>
        <begin position="305"/>
        <end position="337"/>
    </location>
</feature>
<feature type="domain" description="C2H2-type" evidence="7">
    <location>
        <begin position="57"/>
        <end position="85"/>
    </location>
</feature>
<feature type="region of interest" description="Disordered" evidence="6">
    <location>
        <begin position="550"/>
        <end position="580"/>
    </location>
</feature>
<evidence type="ECO:0000313" key="8">
    <source>
        <dbReference type="EMBL" id="POS81035.1"/>
    </source>
</evidence>
<dbReference type="PROSITE" id="PS00028">
    <property type="entry name" value="ZINC_FINGER_C2H2_1"/>
    <property type="match status" value="1"/>
</dbReference>
<feature type="region of interest" description="Disordered" evidence="6">
    <location>
        <begin position="451"/>
        <end position="479"/>
    </location>
</feature>
<dbReference type="GO" id="GO:0008270">
    <property type="term" value="F:zinc ion binding"/>
    <property type="evidence" value="ECO:0007669"/>
    <property type="project" value="UniProtKB-KW"/>
</dbReference>
<organism evidence="8 9">
    <name type="scientific">Diaporthe helianthi</name>
    <dbReference type="NCBI Taxonomy" id="158607"/>
    <lineage>
        <taxon>Eukaryota</taxon>
        <taxon>Fungi</taxon>
        <taxon>Dikarya</taxon>
        <taxon>Ascomycota</taxon>
        <taxon>Pezizomycotina</taxon>
        <taxon>Sordariomycetes</taxon>
        <taxon>Sordariomycetidae</taxon>
        <taxon>Diaporthales</taxon>
        <taxon>Diaporthaceae</taxon>
        <taxon>Diaporthe</taxon>
    </lineage>
</organism>
<evidence type="ECO:0000256" key="3">
    <source>
        <dbReference type="ARBA" id="ARBA00022771"/>
    </source>
</evidence>
<keyword evidence="9" id="KW-1185">Reference proteome</keyword>
<dbReference type="GO" id="GO:0000977">
    <property type="term" value="F:RNA polymerase II transcription regulatory region sequence-specific DNA binding"/>
    <property type="evidence" value="ECO:0007669"/>
    <property type="project" value="TreeGrafter"/>
</dbReference>
<dbReference type="PROSITE" id="PS50157">
    <property type="entry name" value="ZINC_FINGER_C2H2_2"/>
    <property type="match status" value="2"/>
</dbReference>
<dbReference type="GO" id="GO:0005634">
    <property type="term" value="C:nucleus"/>
    <property type="evidence" value="ECO:0007669"/>
    <property type="project" value="TreeGrafter"/>
</dbReference>